<protein>
    <submittedName>
        <fullName evidence="2">Uncharacterized protein</fullName>
    </submittedName>
</protein>
<evidence type="ECO:0000256" key="1">
    <source>
        <dbReference type="SAM" id="SignalP"/>
    </source>
</evidence>
<organism evidence="2 3">
    <name type="scientific">Rhynchosporium secalis</name>
    <name type="common">Barley scald fungus</name>
    <dbReference type="NCBI Taxonomy" id="38038"/>
    <lineage>
        <taxon>Eukaryota</taxon>
        <taxon>Fungi</taxon>
        <taxon>Dikarya</taxon>
        <taxon>Ascomycota</taxon>
        <taxon>Pezizomycotina</taxon>
        <taxon>Leotiomycetes</taxon>
        <taxon>Helotiales</taxon>
        <taxon>Ploettnerulaceae</taxon>
        <taxon>Rhynchosporium</taxon>
    </lineage>
</organism>
<gene>
    <name evidence="2" type="ORF">RSE6_11770</name>
</gene>
<keyword evidence="1" id="KW-0732">Signal</keyword>
<keyword evidence="3" id="KW-1185">Reference proteome</keyword>
<dbReference type="AlphaFoldDB" id="A0A1E1MNS1"/>
<accession>A0A1E1MNS1</accession>
<reference evidence="3" key="1">
    <citation type="submission" date="2016-03" db="EMBL/GenBank/DDBJ databases">
        <authorList>
            <person name="Guldener U."/>
        </authorList>
    </citation>
    <scope>NUCLEOTIDE SEQUENCE [LARGE SCALE GENOMIC DNA]</scope>
</reference>
<proteinExistence type="predicted"/>
<dbReference type="Proteomes" id="UP000177625">
    <property type="component" value="Unassembled WGS sequence"/>
</dbReference>
<name>A0A1E1MNS1_RHYSE</name>
<feature type="chain" id="PRO_5009448496" evidence="1">
    <location>
        <begin position="18"/>
        <end position="54"/>
    </location>
</feature>
<evidence type="ECO:0000313" key="3">
    <source>
        <dbReference type="Proteomes" id="UP000177625"/>
    </source>
</evidence>
<feature type="signal peptide" evidence="1">
    <location>
        <begin position="1"/>
        <end position="17"/>
    </location>
</feature>
<dbReference type="EMBL" id="FJVC01000442">
    <property type="protein sequence ID" value="CZT50729.1"/>
    <property type="molecule type" value="Genomic_DNA"/>
</dbReference>
<sequence length="54" mass="5981">MLSLGLLAPALIRPVLVSVRTIKTSYITYTVWTRSADRDTTANAYRDLGKVLKA</sequence>
<evidence type="ECO:0000313" key="2">
    <source>
        <dbReference type="EMBL" id="CZT50729.1"/>
    </source>
</evidence>